<evidence type="ECO:0000313" key="3">
    <source>
        <dbReference type="EMBL" id="WFD41105.1"/>
    </source>
</evidence>
<sequence length="343" mass="37749">MSTPIPTRNLGGDASNVQVGAIGYGLMPLTWVAPERVIPDEQAFPILLTAIENGATYWNSATFYGSDDPWANIKLIGRFFEKHPEHIDKITIGVKAGFNPTGNLANPDSSEENLRRELEELRSILGKKKVDIFGPARRDTRIPIEESTATLAKLSKEGLFSHIGLSEVNANSIRSAAKVHPIATVEVEYSPFSMDMETNGVLQACKENDVAIVAYSPLSRGFFTGTLRKRSDIPEGDIRLHLDRFNEKNFDANVELTDKVAKLAKTINVSPSQLTVAWELHRYEKLIPIPGTTKSKNLVENLNSARIQVSPEILSKYDALADEVNAKVGGSRYNDALSSSLEN</sequence>
<dbReference type="Proteomes" id="UP001217754">
    <property type="component" value="Chromosome 9"/>
</dbReference>
<organism evidence="3 4">
    <name type="scientific">Malassezia japonica</name>
    <dbReference type="NCBI Taxonomy" id="223818"/>
    <lineage>
        <taxon>Eukaryota</taxon>
        <taxon>Fungi</taxon>
        <taxon>Dikarya</taxon>
        <taxon>Basidiomycota</taxon>
        <taxon>Ustilaginomycotina</taxon>
        <taxon>Malasseziomycetes</taxon>
        <taxon>Malasseziales</taxon>
        <taxon>Malasseziaceae</taxon>
        <taxon>Malassezia</taxon>
    </lineage>
</organism>
<accession>A0AAF0F5D5</accession>
<gene>
    <name evidence="3" type="ORF">MJAP1_004099</name>
</gene>
<dbReference type="GO" id="GO:0050236">
    <property type="term" value="F:pyridoxine 4-dehydrogenase (NADP+) activity"/>
    <property type="evidence" value="ECO:0007669"/>
    <property type="project" value="UniProtKB-EC"/>
</dbReference>
<keyword evidence="1 3" id="KW-0560">Oxidoreductase</keyword>
<dbReference type="SUPFAM" id="SSF51430">
    <property type="entry name" value="NAD(P)-linked oxidoreductase"/>
    <property type="match status" value="1"/>
</dbReference>
<reference evidence="3" key="1">
    <citation type="submission" date="2023-03" db="EMBL/GenBank/DDBJ databases">
        <title>Mating type loci evolution in Malassezia.</title>
        <authorList>
            <person name="Coelho M.A."/>
        </authorList>
    </citation>
    <scope>NUCLEOTIDE SEQUENCE</scope>
    <source>
        <strain evidence="3">CBS 9431</strain>
    </source>
</reference>
<name>A0AAF0F5D5_9BASI</name>
<proteinExistence type="predicted"/>
<dbReference type="AlphaFoldDB" id="A0AAF0F5D5"/>
<evidence type="ECO:0000259" key="2">
    <source>
        <dbReference type="Pfam" id="PF00248"/>
    </source>
</evidence>
<dbReference type="EC" id="1.1.1.65" evidence="3"/>
<dbReference type="EMBL" id="CP119966">
    <property type="protein sequence ID" value="WFD41105.1"/>
    <property type="molecule type" value="Genomic_DNA"/>
</dbReference>
<dbReference type="PANTHER" id="PTHR43625:SF78">
    <property type="entry name" value="PYRIDOXAL REDUCTASE-RELATED"/>
    <property type="match status" value="1"/>
</dbReference>
<feature type="domain" description="NADP-dependent oxidoreductase" evidence="2">
    <location>
        <begin position="22"/>
        <end position="320"/>
    </location>
</feature>
<dbReference type="GO" id="GO:0005737">
    <property type="term" value="C:cytoplasm"/>
    <property type="evidence" value="ECO:0007669"/>
    <property type="project" value="TreeGrafter"/>
</dbReference>
<evidence type="ECO:0000256" key="1">
    <source>
        <dbReference type="ARBA" id="ARBA00023002"/>
    </source>
</evidence>
<dbReference type="GeneID" id="85227750"/>
<dbReference type="PANTHER" id="PTHR43625">
    <property type="entry name" value="AFLATOXIN B1 ALDEHYDE REDUCTASE"/>
    <property type="match status" value="1"/>
</dbReference>
<dbReference type="Gene3D" id="3.20.20.100">
    <property type="entry name" value="NADP-dependent oxidoreductase domain"/>
    <property type="match status" value="1"/>
</dbReference>
<dbReference type="InterPro" id="IPR050791">
    <property type="entry name" value="Aldo-Keto_reductase"/>
</dbReference>
<keyword evidence="4" id="KW-1185">Reference proteome</keyword>
<dbReference type="InterPro" id="IPR023210">
    <property type="entry name" value="NADP_OxRdtase_dom"/>
</dbReference>
<dbReference type="RefSeq" id="XP_060124002.1">
    <property type="nucleotide sequence ID" value="XM_060268019.1"/>
</dbReference>
<dbReference type="Pfam" id="PF00248">
    <property type="entry name" value="Aldo_ket_red"/>
    <property type="match status" value="1"/>
</dbReference>
<evidence type="ECO:0000313" key="4">
    <source>
        <dbReference type="Proteomes" id="UP001217754"/>
    </source>
</evidence>
<protein>
    <submittedName>
        <fullName evidence="3">Pyridoxine 4-dehydrogenase</fullName>
        <ecNumber evidence="3">1.1.1.65</ecNumber>
    </submittedName>
</protein>
<dbReference type="CDD" id="cd19077">
    <property type="entry name" value="AKR_AKR8A1-2"/>
    <property type="match status" value="1"/>
</dbReference>
<dbReference type="InterPro" id="IPR036812">
    <property type="entry name" value="NAD(P)_OxRdtase_dom_sf"/>
</dbReference>